<proteinExistence type="predicted"/>
<dbReference type="EMBL" id="JANBUN010000092">
    <property type="protein sequence ID" value="KAJ2807024.1"/>
    <property type="molecule type" value="Genomic_DNA"/>
</dbReference>
<organism evidence="1 2">
    <name type="scientific">Coemansia helicoidea</name>
    <dbReference type="NCBI Taxonomy" id="1286919"/>
    <lineage>
        <taxon>Eukaryota</taxon>
        <taxon>Fungi</taxon>
        <taxon>Fungi incertae sedis</taxon>
        <taxon>Zoopagomycota</taxon>
        <taxon>Kickxellomycotina</taxon>
        <taxon>Kickxellomycetes</taxon>
        <taxon>Kickxellales</taxon>
        <taxon>Kickxellaceae</taxon>
        <taxon>Coemansia</taxon>
    </lineage>
</organism>
<gene>
    <name evidence="1" type="ORF">H4R21_000645</name>
</gene>
<protein>
    <submittedName>
        <fullName evidence="1">Uncharacterized protein</fullName>
    </submittedName>
</protein>
<evidence type="ECO:0000313" key="2">
    <source>
        <dbReference type="Proteomes" id="UP001140087"/>
    </source>
</evidence>
<keyword evidence="2" id="KW-1185">Reference proteome</keyword>
<evidence type="ECO:0000313" key="1">
    <source>
        <dbReference type="EMBL" id="KAJ2807024.1"/>
    </source>
</evidence>
<sequence>MSLVNAPANHSWASFSTDTDSQEIEFTNLKYLFAGYHITHREDGVAARHRDGHPWKLHFPSLESLDLKCSEDICPLLEYAVLPPSVEAISIQMKSATYLDIANVELPATKHLSLRVTFTCDGDPSGLPVVNRILERARGSETVGLVIEDEMLQVLPESITSTALTHLRIWSTISVDTMLALIGKLPSLVLLSAGIFDPSDIQADISIPDADEDTAVEPLSLSLKHLIMSNGRSGHSPDMAVAVVKYVLLKLPTLAVLSSRQTPRTQVLDFVKERLPRYPHLGAVKLILDE</sequence>
<accession>A0ACC1LED0</accession>
<dbReference type="Proteomes" id="UP001140087">
    <property type="component" value="Unassembled WGS sequence"/>
</dbReference>
<name>A0ACC1LED0_9FUNG</name>
<reference evidence="1" key="1">
    <citation type="submission" date="2022-07" db="EMBL/GenBank/DDBJ databases">
        <title>Phylogenomic reconstructions and comparative analyses of Kickxellomycotina fungi.</title>
        <authorList>
            <person name="Reynolds N.K."/>
            <person name="Stajich J.E."/>
            <person name="Barry K."/>
            <person name="Grigoriev I.V."/>
            <person name="Crous P."/>
            <person name="Smith M.E."/>
        </authorList>
    </citation>
    <scope>NUCLEOTIDE SEQUENCE</scope>
    <source>
        <strain evidence="1">BCRC 34780</strain>
    </source>
</reference>
<comment type="caution">
    <text evidence="1">The sequence shown here is derived from an EMBL/GenBank/DDBJ whole genome shotgun (WGS) entry which is preliminary data.</text>
</comment>